<dbReference type="Pfam" id="PF12937">
    <property type="entry name" value="F-box-like"/>
    <property type="match status" value="1"/>
</dbReference>
<feature type="domain" description="F-box" evidence="1">
    <location>
        <begin position="16"/>
        <end position="58"/>
    </location>
</feature>
<dbReference type="AlphaFoldDB" id="A0AAV8Y7V2"/>
<organism evidence="2 3">
    <name type="scientific">Aromia moschata</name>
    <dbReference type="NCBI Taxonomy" id="1265417"/>
    <lineage>
        <taxon>Eukaryota</taxon>
        <taxon>Metazoa</taxon>
        <taxon>Ecdysozoa</taxon>
        <taxon>Arthropoda</taxon>
        <taxon>Hexapoda</taxon>
        <taxon>Insecta</taxon>
        <taxon>Pterygota</taxon>
        <taxon>Neoptera</taxon>
        <taxon>Endopterygota</taxon>
        <taxon>Coleoptera</taxon>
        <taxon>Polyphaga</taxon>
        <taxon>Cucujiformia</taxon>
        <taxon>Chrysomeloidea</taxon>
        <taxon>Cerambycidae</taxon>
        <taxon>Cerambycinae</taxon>
        <taxon>Callichromatini</taxon>
        <taxon>Aromia</taxon>
    </lineage>
</organism>
<accession>A0AAV8Y7V2</accession>
<evidence type="ECO:0000313" key="2">
    <source>
        <dbReference type="EMBL" id="KAJ8946401.1"/>
    </source>
</evidence>
<protein>
    <recommendedName>
        <fullName evidence="1">F-box domain-containing protein</fullName>
    </recommendedName>
</protein>
<evidence type="ECO:0000313" key="3">
    <source>
        <dbReference type="Proteomes" id="UP001162162"/>
    </source>
</evidence>
<dbReference type="SUPFAM" id="SSF81383">
    <property type="entry name" value="F-box domain"/>
    <property type="match status" value="1"/>
</dbReference>
<dbReference type="Gene3D" id="1.20.1280.50">
    <property type="match status" value="1"/>
</dbReference>
<dbReference type="InterPro" id="IPR036047">
    <property type="entry name" value="F-box-like_dom_sf"/>
</dbReference>
<comment type="caution">
    <text evidence="2">The sequence shown here is derived from an EMBL/GenBank/DDBJ whole genome shotgun (WGS) entry which is preliminary data.</text>
</comment>
<reference evidence="2" key="1">
    <citation type="journal article" date="2023" name="Insect Mol. Biol.">
        <title>Genome sequencing provides insights into the evolution of gene families encoding plant cell wall-degrading enzymes in longhorned beetles.</title>
        <authorList>
            <person name="Shin N.R."/>
            <person name="Okamura Y."/>
            <person name="Kirsch R."/>
            <person name="Pauchet Y."/>
        </authorList>
    </citation>
    <scope>NUCLEOTIDE SEQUENCE</scope>
    <source>
        <strain evidence="2">AMC_N1</strain>
    </source>
</reference>
<proteinExistence type="predicted"/>
<keyword evidence="3" id="KW-1185">Reference proteome</keyword>
<dbReference type="Proteomes" id="UP001162162">
    <property type="component" value="Unassembled WGS sequence"/>
</dbReference>
<name>A0AAV8Y7V2_9CUCU</name>
<dbReference type="InterPro" id="IPR001810">
    <property type="entry name" value="F-box_dom"/>
</dbReference>
<evidence type="ECO:0000259" key="1">
    <source>
        <dbReference type="Pfam" id="PF12937"/>
    </source>
</evidence>
<sequence>MFQLLPIYETSCVFLQLLPVELCCIILRYLDPRSLLASVRAHKSWTAMCRGDPVLRQRLRSALREERELLRKTIIDPRVTMTISRDVATGTYRRNVKKSVTTKTNIYTILPIDDDPADRVNLRKIPACSFNLLPCRELYCITLRYLDPRSLLASVRAHKSWIAMCRGDPVLRQRLRSALREERELLRKTIIDPRVTMTISRDVATGTYRRNVKKSVTTKTNIYTILPIDGLQKSFIRISCLVTIA</sequence>
<gene>
    <name evidence="2" type="ORF">NQ318_011809</name>
</gene>
<dbReference type="EMBL" id="JAPWTK010000187">
    <property type="protein sequence ID" value="KAJ8946401.1"/>
    <property type="molecule type" value="Genomic_DNA"/>
</dbReference>